<evidence type="ECO:0000313" key="2">
    <source>
        <dbReference type="EMBL" id="GBN86490.1"/>
    </source>
</evidence>
<evidence type="ECO:0000313" key="3">
    <source>
        <dbReference type="Proteomes" id="UP000499080"/>
    </source>
</evidence>
<accession>A0A4Y2SGU7</accession>
<dbReference type="EMBL" id="BGPR01021315">
    <property type="protein sequence ID" value="GBN86489.1"/>
    <property type="molecule type" value="Genomic_DNA"/>
</dbReference>
<organism evidence="1 3">
    <name type="scientific">Araneus ventricosus</name>
    <name type="common">Orbweaver spider</name>
    <name type="synonym">Epeira ventricosa</name>
    <dbReference type="NCBI Taxonomy" id="182803"/>
    <lineage>
        <taxon>Eukaryota</taxon>
        <taxon>Metazoa</taxon>
        <taxon>Ecdysozoa</taxon>
        <taxon>Arthropoda</taxon>
        <taxon>Chelicerata</taxon>
        <taxon>Arachnida</taxon>
        <taxon>Araneae</taxon>
        <taxon>Araneomorphae</taxon>
        <taxon>Entelegynae</taxon>
        <taxon>Araneoidea</taxon>
        <taxon>Araneidae</taxon>
        <taxon>Araneus</taxon>
    </lineage>
</organism>
<name>A0A4Y2SGU7_ARAVE</name>
<evidence type="ECO:0000313" key="1">
    <source>
        <dbReference type="EMBL" id="GBN86489.1"/>
    </source>
</evidence>
<comment type="caution">
    <text evidence="1">The sequence shown here is derived from an EMBL/GenBank/DDBJ whole genome shotgun (WGS) entry which is preliminary data.</text>
</comment>
<dbReference type="Proteomes" id="UP000499080">
    <property type="component" value="Unassembled WGS sequence"/>
</dbReference>
<dbReference type="AlphaFoldDB" id="A0A4Y2SGU7"/>
<protein>
    <submittedName>
        <fullName evidence="1">Uncharacterized protein</fullName>
    </submittedName>
</protein>
<proteinExistence type="predicted"/>
<gene>
    <name evidence="2" type="ORF">AVEN_162236_1</name>
    <name evidence="1" type="ORF">AVEN_259188_1</name>
</gene>
<keyword evidence="3" id="KW-1185">Reference proteome</keyword>
<reference evidence="1 3" key="1">
    <citation type="journal article" date="2019" name="Sci. Rep.">
        <title>Orb-weaving spider Araneus ventricosus genome elucidates the spidroin gene catalogue.</title>
        <authorList>
            <person name="Kono N."/>
            <person name="Nakamura H."/>
            <person name="Ohtoshi R."/>
            <person name="Moran D.A.P."/>
            <person name="Shinohara A."/>
            <person name="Yoshida Y."/>
            <person name="Fujiwara M."/>
            <person name="Mori M."/>
            <person name="Tomita M."/>
            <person name="Arakawa K."/>
        </authorList>
    </citation>
    <scope>NUCLEOTIDE SEQUENCE [LARGE SCALE GENOMIC DNA]</scope>
</reference>
<sequence>MPIGVSGLVNDSPCDSSSTKVGVLVAITGHNPTSPVLSTYYHWRRVPRPPPLLYPPGKRDPAYLSRGFSSTNLWCPQWDS</sequence>
<dbReference type="EMBL" id="BGPR01021316">
    <property type="protein sequence ID" value="GBN86490.1"/>
    <property type="molecule type" value="Genomic_DNA"/>
</dbReference>